<sequence>MTIFSALSSISNPTKSIGKSVSTNSSASGSGSIGLNSNQTLIMTSPGGPGWYINDGKNQIYFSLESYFETLSIGYIKR</sequence>
<feature type="compositionally biased region" description="Polar residues" evidence="1">
    <location>
        <begin position="1"/>
        <end position="19"/>
    </location>
</feature>
<dbReference type="Proteomes" id="UP000695562">
    <property type="component" value="Unassembled WGS sequence"/>
</dbReference>
<organism evidence="2 3">
    <name type="scientific">Polysphondylium violaceum</name>
    <dbReference type="NCBI Taxonomy" id="133409"/>
    <lineage>
        <taxon>Eukaryota</taxon>
        <taxon>Amoebozoa</taxon>
        <taxon>Evosea</taxon>
        <taxon>Eumycetozoa</taxon>
        <taxon>Dictyostelia</taxon>
        <taxon>Dictyosteliales</taxon>
        <taxon>Dictyosteliaceae</taxon>
        <taxon>Polysphondylium</taxon>
    </lineage>
</organism>
<name>A0A8J4PMW2_9MYCE</name>
<evidence type="ECO:0000313" key="2">
    <source>
        <dbReference type="EMBL" id="KAF2069276.1"/>
    </source>
</evidence>
<evidence type="ECO:0000313" key="3">
    <source>
        <dbReference type="Proteomes" id="UP000695562"/>
    </source>
</evidence>
<dbReference type="InterPro" id="IPR008455">
    <property type="entry name" value="HssA/B-related"/>
</dbReference>
<dbReference type="AlphaFoldDB" id="A0A8J4PMW2"/>
<keyword evidence="3" id="KW-1185">Reference proteome</keyword>
<feature type="compositionally biased region" description="Low complexity" evidence="1">
    <location>
        <begin position="20"/>
        <end position="36"/>
    </location>
</feature>
<protein>
    <submittedName>
        <fullName evidence="2">Uncharacterized protein</fullName>
    </submittedName>
</protein>
<gene>
    <name evidence="2" type="ORF">CYY_009403</name>
</gene>
<comment type="caution">
    <text evidence="2">The sequence shown here is derived from an EMBL/GenBank/DDBJ whole genome shotgun (WGS) entry which is preliminary data.</text>
</comment>
<evidence type="ECO:0000256" key="1">
    <source>
        <dbReference type="SAM" id="MobiDB-lite"/>
    </source>
</evidence>
<reference evidence="2" key="1">
    <citation type="submission" date="2020-01" db="EMBL/GenBank/DDBJ databases">
        <title>Development of genomics and gene disruption for Polysphondylium violaceum indicates a role for the polyketide synthase stlB in stalk morphogenesis.</title>
        <authorList>
            <person name="Narita B."/>
            <person name="Kawabe Y."/>
            <person name="Kin K."/>
            <person name="Saito T."/>
            <person name="Gibbs R."/>
            <person name="Kuspa A."/>
            <person name="Muzny D."/>
            <person name="Queller D."/>
            <person name="Richards S."/>
            <person name="Strassman J."/>
            <person name="Sucgang R."/>
            <person name="Worley K."/>
            <person name="Schaap P."/>
        </authorList>
    </citation>
    <scope>NUCLEOTIDE SEQUENCE</scope>
    <source>
        <strain evidence="2">QSvi11</strain>
    </source>
</reference>
<feature type="region of interest" description="Disordered" evidence="1">
    <location>
        <begin position="1"/>
        <end position="36"/>
    </location>
</feature>
<dbReference type="Pfam" id="PF05710">
    <property type="entry name" value="Coiled"/>
    <property type="match status" value="1"/>
</dbReference>
<dbReference type="EMBL" id="AJWJ01000700">
    <property type="protein sequence ID" value="KAF2069276.1"/>
    <property type="molecule type" value="Genomic_DNA"/>
</dbReference>
<proteinExistence type="predicted"/>
<accession>A0A8J4PMW2</accession>